<dbReference type="InterPro" id="IPR017871">
    <property type="entry name" value="ABC_transporter-like_CS"/>
</dbReference>
<sequence length="341" mass="37885">MSAEPLFRVRDLRKYYPVRDDDGLFNLNFLGEPKSLKAVDDVSFEINRGEIVGVAGQSGCGKSTLGELLVLLQQATGGDIQFRGTSVSDYSKAERKAFRRECQIVFQDPYESLNPRFTVSQTVKEPLVVHGIGDAVKRDERVREALSDAGLSPPEAYLDKLPAELSGGERQRVSIARALVVDPLFLVADEPVSMLDVSIRTEILHLFEDLQKKRDLTMMYISHDLSTINYLADRTMIMYLGDVVELGPTRSVIRDPAHPYTEALLESVPMADPEQGRVGTERTASDIRGDVPDPVDLPSGCRFRTRCQYATDRCSAEEPALDDFDDGRQVACFYPVSDGDA</sequence>
<dbReference type="Pfam" id="PF00005">
    <property type="entry name" value="ABC_tran"/>
    <property type="match status" value="1"/>
</dbReference>
<keyword evidence="2" id="KW-0547">Nucleotide-binding</keyword>
<accession>A0A830E8L7</accession>
<dbReference type="OrthoDB" id="18209at2157"/>
<dbReference type="PANTHER" id="PTHR43776">
    <property type="entry name" value="TRANSPORT ATP-BINDING PROTEIN"/>
    <property type="match status" value="1"/>
</dbReference>
<evidence type="ECO:0000256" key="1">
    <source>
        <dbReference type="ARBA" id="ARBA00022448"/>
    </source>
</evidence>
<evidence type="ECO:0000259" key="4">
    <source>
        <dbReference type="PROSITE" id="PS50893"/>
    </source>
</evidence>
<evidence type="ECO:0000256" key="3">
    <source>
        <dbReference type="ARBA" id="ARBA00022840"/>
    </source>
</evidence>
<feature type="domain" description="ABC transporter" evidence="4">
    <location>
        <begin position="7"/>
        <end position="265"/>
    </location>
</feature>
<dbReference type="Gene3D" id="3.40.50.300">
    <property type="entry name" value="P-loop containing nucleotide triphosphate hydrolases"/>
    <property type="match status" value="1"/>
</dbReference>
<dbReference type="CDD" id="cd03257">
    <property type="entry name" value="ABC_NikE_OppD_transporters"/>
    <property type="match status" value="1"/>
</dbReference>
<dbReference type="SMART" id="SM00382">
    <property type="entry name" value="AAA"/>
    <property type="match status" value="1"/>
</dbReference>
<comment type="caution">
    <text evidence="5">The sequence shown here is derived from an EMBL/GenBank/DDBJ whole genome shotgun (WGS) entry which is preliminary data.</text>
</comment>
<dbReference type="RefSeq" id="WP_188786047.1">
    <property type="nucleotide sequence ID" value="NZ_BMOC01000003.1"/>
</dbReference>
<dbReference type="NCBIfam" id="TIGR01727">
    <property type="entry name" value="oligo_HPY"/>
    <property type="match status" value="1"/>
</dbReference>
<protein>
    <submittedName>
        <fullName evidence="5">Oligopeptide ABC transporter ATP-binding protein</fullName>
    </submittedName>
</protein>
<dbReference type="Proteomes" id="UP000653099">
    <property type="component" value="Unassembled WGS sequence"/>
</dbReference>
<keyword evidence="3 5" id="KW-0067">ATP-binding</keyword>
<dbReference type="InterPro" id="IPR003593">
    <property type="entry name" value="AAA+_ATPase"/>
</dbReference>
<dbReference type="PANTHER" id="PTHR43776:SF8">
    <property type="entry name" value="ABC TRANSPORTER, ATP-BINDING PROTEIN"/>
    <property type="match status" value="1"/>
</dbReference>
<dbReference type="InterPro" id="IPR013563">
    <property type="entry name" value="Oligopep_ABC_C"/>
</dbReference>
<dbReference type="SUPFAM" id="SSF52540">
    <property type="entry name" value="P-loop containing nucleoside triphosphate hydrolases"/>
    <property type="match status" value="1"/>
</dbReference>
<keyword evidence="1" id="KW-0813">Transport</keyword>
<dbReference type="GO" id="GO:0005524">
    <property type="term" value="F:ATP binding"/>
    <property type="evidence" value="ECO:0007669"/>
    <property type="project" value="UniProtKB-KW"/>
</dbReference>
<dbReference type="Pfam" id="PF08352">
    <property type="entry name" value="oligo_HPY"/>
    <property type="match status" value="1"/>
</dbReference>
<dbReference type="PROSITE" id="PS50893">
    <property type="entry name" value="ABC_TRANSPORTER_2"/>
    <property type="match status" value="1"/>
</dbReference>
<dbReference type="EMBL" id="BMOC01000003">
    <property type="protein sequence ID" value="GGJ00065.1"/>
    <property type="molecule type" value="Genomic_DNA"/>
</dbReference>
<evidence type="ECO:0000256" key="2">
    <source>
        <dbReference type="ARBA" id="ARBA00022741"/>
    </source>
</evidence>
<evidence type="ECO:0000313" key="6">
    <source>
        <dbReference type="Proteomes" id="UP000653099"/>
    </source>
</evidence>
<name>A0A830E8L7_9EURY</name>
<dbReference type="InterPro" id="IPR027417">
    <property type="entry name" value="P-loop_NTPase"/>
</dbReference>
<reference evidence="5" key="2">
    <citation type="submission" date="2020-09" db="EMBL/GenBank/DDBJ databases">
        <authorList>
            <person name="Sun Q."/>
            <person name="Ohkuma M."/>
        </authorList>
    </citation>
    <scope>NUCLEOTIDE SEQUENCE</scope>
    <source>
        <strain evidence="5">JCM 14359</strain>
    </source>
</reference>
<gene>
    <name evidence="5" type="ORF">GCM10008995_07400</name>
</gene>
<evidence type="ECO:0000313" key="5">
    <source>
        <dbReference type="EMBL" id="GGJ00065.1"/>
    </source>
</evidence>
<reference evidence="5" key="1">
    <citation type="journal article" date="2014" name="Int. J. Syst. Evol. Microbiol.">
        <title>Complete genome sequence of Corynebacterium casei LMG S-19264T (=DSM 44701T), isolated from a smear-ripened cheese.</title>
        <authorList>
            <consortium name="US DOE Joint Genome Institute (JGI-PGF)"/>
            <person name="Walter F."/>
            <person name="Albersmeier A."/>
            <person name="Kalinowski J."/>
            <person name="Ruckert C."/>
        </authorList>
    </citation>
    <scope>NUCLEOTIDE SEQUENCE</scope>
    <source>
        <strain evidence="5">JCM 14359</strain>
    </source>
</reference>
<proteinExistence type="predicted"/>
<organism evidence="5 6">
    <name type="scientific">Halobellus salinus</name>
    <dbReference type="NCBI Taxonomy" id="931585"/>
    <lineage>
        <taxon>Archaea</taxon>
        <taxon>Methanobacteriati</taxon>
        <taxon>Methanobacteriota</taxon>
        <taxon>Stenosarchaea group</taxon>
        <taxon>Halobacteria</taxon>
        <taxon>Halobacteriales</taxon>
        <taxon>Haloferacaceae</taxon>
        <taxon>Halobellus</taxon>
    </lineage>
</organism>
<keyword evidence="6" id="KW-1185">Reference proteome</keyword>
<dbReference type="InterPro" id="IPR050319">
    <property type="entry name" value="ABC_transp_ATP-bind"/>
</dbReference>
<dbReference type="PROSITE" id="PS00211">
    <property type="entry name" value="ABC_TRANSPORTER_1"/>
    <property type="match status" value="1"/>
</dbReference>
<dbReference type="AlphaFoldDB" id="A0A830E8L7"/>
<dbReference type="GO" id="GO:0015833">
    <property type="term" value="P:peptide transport"/>
    <property type="evidence" value="ECO:0007669"/>
    <property type="project" value="InterPro"/>
</dbReference>
<dbReference type="FunFam" id="3.40.50.300:FF:000016">
    <property type="entry name" value="Oligopeptide ABC transporter ATP-binding component"/>
    <property type="match status" value="1"/>
</dbReference>
<dbReference type="InterPro" id="IPR003439">
    <property type="entry name" value="ABC_transporter-like_ATP-bd"/>
</dbReference>
<dbReference type="GO" id="GO:0055085">
    <property type="term" value="P:transmembrane transport"/>
    <property type="evidence" value="ECO:0007669"/>
    <property type="project" value="UniProtKB-ARBA"/>
</dbReference>
<dbReference type="GO" id="GO:0016887">
    <property type="term" value="F:ATP hydrolysis activity"/>
    <property type="evidence" value="ECO:0007669"/>
    <property type="project" value="InterPro"/>
</dbReference>